<reference evidence="2" key="1">
    <citation type="submission" date="2021-06" db="EMBL/GenBank/DDBJ databases">
        <authorList>
            <person name="Kallberg Y."/>
            <person name="Tangrot J."/>
            <person name="Rosling A."/>
        </authorList>
    </citation>
    <scope>NUCLEOTIDE SEQUENCE</scope>
    <source>
        <strain evidence="2">FL966</strain>
    </source>
</reference>
<evidence type="ECO:0000313" key="2">
    <source>
        <dbReference type="EMBL" id="CAG8579007.1"/>
    </source>
</evidence>
<dbReference type="EMBL" id="CAJVQA010003611">
    <property type="protein sequence ID" value="CAG8579007.1"/>
    <property type="molecule type" value="Genomic_DNA"/>
</dbReference>
<protein>
    <submittedName>
        <fullName evidence="2">4110_t:CDS:1</fullName>
    </submittedName>
</protein>
<gene>
    <name evidence="2" type="ORF">CPELLU_LOCUS5997</name>
</gene>
<sequence>FGLSDHQGESKAYKFDEELERINMQLIKQNISNKQLTNEELKLEISSVQAKKKQLELLISEYVNDKKEKKE</sequence>
<feature type="coiled-coil region" evidence="1">
    <location>
        <begin position="19"/>
        <end position="58"/>
    </location>
</feature>
<dbReference type="OrthoDB" id="10369741at2759"/>
<evidence type="ECO:0000313" key="3">
    <source>
        <dbReference type="Proteomes" id="UP000789759"/>
    </source>
</evidence>
<accession>A0A9N9BWG9</accession>
<organism evidence="2 3">
    <name type="scientific">Cetraspora pellucida</name>
    <dbReference type="NCBI Taxonomy" id="1433469"/>
    <lineage>
        <taxon>Eukaryota</taxon>
        <taxon>Fungi</taxon>
        <taxon>Fungi incertae sedis</taxon>
        <taxon>Mucoromycota</taxon>
        <taxon>Glomeromycotina</taxon>
        <taxon>Glomeromycetes</taxon>
        <taxon>Diversisporales</taxon>
        <taxon>Gigasporaceae</taxon>
        <taxon>Cetraspora</taxon>
    </lineage>
</organism>
<keyword evidence="3" id="KW-1185">Reference proteome</keyword>
<comment type="caution">
    <text evidence="2">The sequence shown here is derived from an EMBL/GenBank/DDBJ whole genome shotgun (WGS) entry which is preliminary data.</text>
</comment>
<feature type="non-terminal residue" evidence="2">
    <location>
        <position position="1"/>
    </location>
</feature>
<name>A0A9N9BWG9_9GLOM</name>
<proteinExistence type="predicted"/>
<dbReference type="AlphaFoldDB" id="A0A9N9BWG9"/>
<dbReference type="Proteomes" id="UP000789759">
    <property type="component" value="Unassembled WGS sequence"/>
</dbReference>
<evidence type="ECO:0000256" key="1">
    <source>
        <dbReference type="SAM" id="Coils"/>
    </source>
</evidence>
<keyword evidence="1" id="KW-0175">Coiled coil</keyword>